<dbReference type="GO" id="GO:0004497">
    <property type="term" value="F:monooxygenase activity"/>
    <property type="evidence" value="ECO:0007669"/>
    <property type="project" value="UniProtKB-KW"/>
</dbReference>
<dbReference type="GO" id="GO:0005506">
    <property type="term" value="F:iron ion binding"/>
    <property type="evidence" value="ECO:0007669"/>
    <property type="project" value="InterPro"/>
</dbReference>
<protein>
    <submittedName>
        <fullName evidence="11">Cytochrome P450 4V3</fullName>
    </submittedName>
</protein>
<dbReference type="Pfam" id="PF00067">
    <property type="entry name" value="p450"/>
    <property type="match status" value="1"/>
</dbReference>
<comment type="similarity">
    <text evidence="9">Belongs to the cytochrome P450 family.</text>
</comment>
<dbReference type="GO" id="GO:0016705">
    <property type="term" value="F:oxidoreductase activity, acting on paired donors, with incorporation or reduction of molecular oxygen"/>
    <property type="evidence" value="ECO:0007669"/>
    <property type="project" value="InterPro"/>
</dbReference>
<comment type="caution">
    <text evidence="11">The sequence shown here is derived from an EMBL/GenBank/DDBJ whole genome shotgun (WGS) entry which is preliminary data.</text>
</comment>
<keyword evidence="6 8" id="KW-0408">Iron</keyword>
<dbReference type="InterPro" id="IPR002401">
    <property type="entry name" value="Cyt_P450_E_grp-I"/>
</dbReference>
<reference evidence="11" key="2">
    <citation type="submission" date="2023-06" db="EMBL/GenBank/DDBJ databases">
        <authorList>
            <consortium name="Lawrence Berkeley National Laboratory"/>
            <person name="Haridas S."/>
            <person name="Hensen N."/>
            <person name="Bonometti L."/>
            <person name="Westerberg I."/>
            <person name="Brannstrom I.O."/>
            <person name="Guillou S."/>
            <person name="Cros-Aarteil S."/>
            <person name="Calhoun S."/>
            <person name="Kuo A."/>
            <person name="Mondo S."/>
            <person name="Pangilinan J."/>
            <person name="Riley R."/>
            <person name="Labutti K."/>
            <person name="Andreopoulos B."/>
            <person name="Lipzen A."/>
            <person name="Chen C."/>
            <person name="Yanf M."/>
            <person name="Daum C."/>
            <person name="Ng V."/>
            <person name="Clum A."/>
            <person name="Steindorff A."/>
            <person name="Ohm R."/>
            <person name="Martin F."/>
            <person name="Silar P."/>
            <person name="Natvig D."/>
            <person name="Lalanne C."/>
            <person name="Gautier V."/>
            <person name="Ament-Velasquez S.L."/>
            <person name="Kruys A."/>
            <person name="Hutchinson M.I."/>
            <person name="Powell A.J."/>
            <person name="Barry K."/>
            <person name="Miller A.N."/>
            <person name="Grigoriev I.V."/>
            <person name="Debuchy R."/>
            <person name="Gladieux P."/>
            <person name="Thoren M.H."/>
            <person name="Johannesson H."/>
        </authorList>
    </citation>
    <scope>NUCLEOTIDE SEQUENCE</scope>
    <source>
        <strain evidence="11">CBS 118394</strain>
    </source>
</reference>
<dbReference type="InterPro" id="IPR050121">
    <property type="entry name" value="Cytochrome_P450_monoxygenase"/>
</dbReference>
<organism evidence="11 12">
    <name type="scientific">Apodospora peruviana</name>
    <dbReference type="NCBI Taxonomy" id="516989"/>
    <lineage>
        <taxon>Eukaryota</taxon>
        <taxon>Fungi</taxon>
        <taxon>Dikarya</taxon>
        <taxon>Ascomycota</taxon>
        <taxon>Pezizomycotina</taxon>
        <taxon>Sordariomycetes</taxon>
        <taxon>Sordariomycetidae</taxon>
        <taxon>Sordariales</taxon>
        <taxon>Lasiosphaeriaceae</taxon>
        <taxon>Apodospora</taxon>
    </lineage>
</organism>
<name>A0AAE0LYF6_9PEZI</name>
<evidence type="ECO:0000256" key="5">
    <source>
        <dbReference type="ARBA" id="ARBA00023002"/>
    </source>
</evidence>
<evidence type="ECO:0000256" key="4">
    <source>
        <dbReference type="ARBA" id="ARBA00022723"/>
    </source>
</evidence>
<feature type="binding site" description="axial binding residue" evidence="8">
    <location>
        <position position="502"/>
    </location>
    <ligand>
        <name>heme</name>
        <dbReference type="ChEBI" id="CHEBI:30413"/>
    </ligand>
    <ligandPart>
        <name>Fe</name>
        <dbReference type="ChEBI" id="CHEBI:18248"/>
    </ligandPart>
</feature>
<dbReference type="SUPFAM" id="SSF48264">
    <property type="entry name" value="Cytochrome P450"/>
    <property type="match status" value="1"/>
</dbReference>
<dbReference type="PRINTS" id="PR00463">
    <property type="entry name" value="EP450I"/>
</dbReference>
<evidence type="ECO:0000313" key="12">
    <source>
        <dbReference type="Proteomes" id="UP001283341"/>
    </source>
</evidence>
<accession>A0AAE0LYF6</accession>
<gene>
    <name evidence="11" type="ORF">B0H66DRAFT_644577</name>
</gene>
<keyword evidence="4 8" id="KW-0479">Metal-binding</keyword>
<keyword evidence="10" id="KW-1133">Transmembrane helix</keyword>
<dbReference type="Gene3D" id="1.10.630.10">
    <property type="entry name" value="Cytochrome P450"/>
    <property type="match status" value="1"/>
</dbReference>
<keyword evidence="10" id="KW-0812">Transmembrane</keyword>
<keyword evidence="10" id="KW-0472">Membrane</keyword>
<dbReference type="EMBL" id="JAUEDM010000009">
    <property type="protein sequence ID" value="KAK3312347.1"/>
    <property type="molecule type" value="Genomic_DNA"/>
</dbReference>
<evidence type="ECO:0000256" key="8">
    <source>
        <dbReference type="PIRSR" id="PIRSR602401-1"/>
    </source>
</evidence>
<dbReference type="GO" id="GO:0020037">
    <property type="term" value="F:heme binding"/>
    <property type="evidence" value="ECO:0007669"/>
    <property type="project" value="InterPro"/>
</dbReference>
<keyword evidence="5 9" id="KW-0560">Oxidoreductase</keyword>
<proteinExistence type="inferred from homology"/>
<dbReference type="Proteomes" id="UP001283341">
    <property type="component" value="Unassembled WGS sequence"/>
</dbReference>
<dbReference type="PROSITE" id="PS00086">
    <property type="entry name" value="CYTOCHROME_P450"/>
    <property type="match status" value="1"/>
</dbReference>
<keyword evidence="12" id="KW-1185">Reference proteome</keyword>
<dbReference type="PANTHER" id="PTHR24305">
    <property type="entry name" value="CYTOCHROME P450"/>
    <property type="match status" value="1"/>
</dbReference>
<dbReference type="CDD" id="cd11051">
    <property type="entry name" value="CYP59-like"/>
    <property type="match status" value="1"/>
</dbReference>
<keyword evidence="3 8" id="KW-0349">Heme</keyword>
<dbReference type="InterPro" id="IPR036396">
    <property type="entry name" value="Cyt_P450_sf"/>
</dbReference>
<comment type="cofactor">
    <cofactor evidence="1 8">
        <name>heme</name>
        <dbReference type="ChEBI" id="CHEBI:30413"/>
    </cofactor>
</comment>
<evidence type="ECO:0000256" key="7">
    <source>
        <dbReference type="ARBA" id="ARBA00023033"/>
    </source>
</evidence>
<comment type="pathway">
    <text evidence="2">Secondary metabolite biosynthesis.</text>
</comment>
<evidence type="ECO:0000313" key="11">
    <source>
        <dbReference type="EMBL" id="KAK3312347.1"/>
    </source>
</evidence>
<evidence type="ECO:0000256" key="2">
    <source>
        <dbReference type="ARBA" id="ARBA00005179"/>
    </source>
</evidence>
<evidence type="ECO:0000256" key="9">
    <source>
        <dbReference type="RuleBase" id="RU000461"/>
    </source>
</evidence>
<feature type="transmembrane region" description="Helical" evidence="10">
    <location>
        <begin position="20"/>
        <end position="40"/>
    </location>
</feature>
<evidence type="ECO:0000256" key="1">
    <source>
        <dbReference type="ARBA" id="ARBA00001971"/>
    </source>
</evidence>
<sequence>MGILDNMRYIRSLGGPWAPVIQIAGAFVVYKVTSFLYNLVKCRARFQRMKASGIPIMPHSLLFGHLLVVAKLTKGYPSDMHPNYIADLIWQNWRTLFPSCKSCPSIFYVDLWPMGPPIAFTIDPTTATQAFTTHELGRTKAASRYLYPIAHGRDMASLEGPDWKLWRSRFNQGFSSKNLTALIPSVIEEVVVFRDILRQKIGKDDDGNWGEAFQLEPLTTSLTFDVIGRAALDIRLHNQTKGPDPLQSALQSQMGMAMFTANIGNLHRQLSPIRHYKMTRNLRIMRDFLLPYVNSCLSESSVKTSSKTILDLAVQAVRNEKQLSSLPLENNDGLVEDIMAQLKIFIFAGFDTTANAICWTLHMLPVHPVSASKVRAELDQVFGPDPDAMIAALQSQPQLLNQLPYTLGFIKETFRFFPSVGQNRENDDGEFEFTVSEPPKNVTRPTRGFMVWAGVRAAMRLEQTWYRGNEFLPERWLVTDPNDPLHPPKNAWHPFGLGPRACIGQELALSEIKLALAVVVREMEVECAWDQWDQQMEYKNLKRGKKDMIDGHRCYQTGDGTPHTKDGMPVHMRRLRRDLC</sequence>
<dbReference type="PRINTS" id="PR00385">
    <property type="entry name" value="P450"/>
</dbReference>
<evidence type="ECO:0000256" key="10">
    <source>
        <dbReference type="SAM" id="Phobius"/>
    </source>
</evidence>
<dbReference type="InterPro" id="IPR001128">
    <property type="entry name" value="Cyt_P450"/>
</dbReference>
<evidence type="ECO:0000256" key="6">
    <source>
        <dbReference type="ARBA" id="ARBA00023004"/>
    </source>
</evidence>
<dbReference type="PANTHER" id="PTHR24305:SF107">
    <property type="entry name" value="P450, PUTATIVE (EUROFUNG)-RELATED"/>
    <property type="match status" value="1"/>
</dbReference>
<reference evidence="11" key="1">
    <citation type="journal article" date="2023" name="Mol. Phylogenet. Evol.">
        <title>Genome-scale phylogeny and comparative genomics of the fungal order Sordariales.</title>
        <authorList>
            <person name="Hensen N."/>
            <person name="Bonometti L."/>
            <person name="Westerberg I."/>
            <person name="Brannstrom I.O."/>
            <person name="Guillou S."/>
            <person name="Cros-Aarteil S."/>
            <person name="Calhoun S."/>
            <person name="Haridas S."/>
            <person name="Kuo A."/>
            <person name="Mondo S."/>
            <person name="Pangilinan J."/>
            <person name="Riley R."/>
            <person name="LaButti K."/>
            <person name="Andreopoulos B."/>
            <person name="Lipzen A."/>
            <person name="Chen C."/>
            <person name="Yan M."/>
            <person name="Daum C."/>
            <person name="Ng V."/>
            <person name="Clum A."/>
            <person name="Steindorff A."/>
            <person name="Ohm R.A."/>
            <person name="Martin F."/>
            <person name="Silar P."/>
            <person name="Natvig D.O."/>
            <person name="Lalanne C."/>
            <person name="Gautier V."/>
            <person name="Ament-Velasquez S.L."/>
            <person name="Kruys A."/>
            <person name="Hutchinson M.I."/>
            <person name="Powell A.J."/>
            <person name="Barry K."/>
            <person name="Miller A.N."/>
            <person name="Grigoriev I.V."/>
            <person name="Debuchy R."/>
            <person name="Gladieux P."/>
            <person name="Hiltunen Thoren M."/>
            <person name="Johannesson H."/>
        </authorList>
    </citation>
    <scope>NUCLEOTIDE SEQUENCE</scope>
    <source>
        <strain evidence="11">CBS 118394</strain>
    </source>
</reference>
<dbReference type="AlphaFoldDB" id="A0AAE0LYF6"/>
<dbReference type="InterPro" id="IPR017972">
    <property type="entry name" value="Cyt_P450_CS"/>
</dbReference>
<evidence type="ECO:0000256" key="3">
    <source>
        <dbReference type="ARBA" id="ARBA00022617"/>
    </source>
</evidence>
<keyword evidence="7 9" id="KW-0503">Monooxygenase</keyword>